<organism evidence="8 9">
    <name type="scientific">Strongyloides venezuelensis</name>
    <name type="common">Threadworm</name>
    <dbReference type="NCBI Taxonomy" id="75913"/>
    <lineage>
        <taxon>Eukaryota</taxon>
        <taxon>Metazoa</taxon>
        <taxon>Ecdysozoa</taxon>
        <taxon>Nematoda</taxon>
        <taxon>Chromadorea</taxon>
        <taxon>Rhabditida</taxon>
        <taxon>Tylenchina</taxon>
        <taxon>Panagrolaimomorpha</taxon>
        <taxon>Strongyloidoidea</taxon>
        <taxon>Strongyloididae</taxon>
        <taxon>Strongyloides</taxon>
    </lineage>
</organism>
<feature type="domain" description="Autophagy-related protein 11 C-terminal" evidence="7">
    <location>
        <begin position="887"/>
        <end position="979"/>
    </location>
</feature>
<dbReference type="Gene3D" id="3.10.20.90">
    <property type="entry name" value="Phosphatidylinositol 3-kinase Catalytic Subunit, Chain A, domain 1"/>
    <property type="match status" value="1"/>
</dbReference>
<dbReference type="Pfam" id="PF04108">
    <property type="entry name" value="ATG17_like"/>
    <property type="match status" value="1"/>
</dbReference>
<dbReference type="GO" id="GO:0034727">
    <property type="term" value="P:piecemeal microautophagy of the nucleus"/>
    <property type="evidence" value="ECO:0007669"/>
    <property type="project" value="TreeGrafter"/>
</dbReference>
<keyword evidence="4 5" id="KW-0175">Coiled coil</keyword>
<dbReference type="GO" id="GO:0061709">
    <property type="term" value="P:reticulophagy"/>
    <property type="evidence" value="ECO:0007669"/>
    <property type="project" value="TreeGrafter"/>
</dbReference>
<dbReference type="InterPro" id="IPR045326">
    <property type="entry name" value="ATG17-like_dom"/>
</dbReference>
<evidence type="ECO:0000256" key="3">
    <source>
        <dbReference type="ARBA" id="ARBA00023006"/>
    </source>
</evidence>
<evidence type="ECO:0000259" key="6">
    <source>
        <dbReference type="Pfam" id="PF04108"/>
    </source>
</evidence>
<keyword evidence="3" id="KW-0072">Autophagy</keyword>
<dbReference type="Pfam" id="PF10377">
    <property type="entry name" value="ATG11"/>
    <property type="match status" value="1"/>
</dbReference>
<dbReference type="AlphaFoldDB" id="A0A0K0G4T2"/>
<dbReference type="InterPro" id="IPR040040">
    <property type="entry name" value="ATG11"/>
</dbReference>
<name>A0A0K0G4T2_STRVS</name>
<dbReference type="PANTHER" id="PTHR13222">
    <property type="entry name" value="RB1-INDUCIBLE COILED-COIL"/>
    <property type="match status" value="1"/>
</dbReference>
<sequence length="992" mass="113966">MPPNSSVHDLRLQISEVKHIEYQNQLLLLPTGENLDPNKMLNSYTSETESMELPIFLFNRKYNDENPETKEEVMKRNEELYNYIICDIDGMLKNTKDYVSISSVAKLLHGVKQYEERMNEIIKQNYQYHELLDNGYKTFIIAILHSLDILIKKCEKNEERGNVIQNIIEKGFDMLGKLNDKLDLCKKIMIPISVLKTSKIRSDQYCDVPISLYDWIDTKDPHTSLEQLETSTRCYFEHAKTVDLNDAKNDLLNAKGKINKPEIKCIKGLEVRMTALQSHMKKVQDILNDLKKKIKGYEMTMGSTGSGVRLTPDDPSIMNDITELKKNVEDVTVITKKIIDSKYELLTKILQRLKIVVEPVSKQAGEAHNKIAIFESTYENVVLKGDLIKQLNDAPLMFATATTETFRRICFSKEFHDWFDIFSKKVEALVNDENEKREKFNQNLKKHFLKQLFTGFDDYLPNFLCDVVKIDDSIPSIDTTNLTNLKKVLPEMESAIKIEAPNIHKKLTVENKTDSTTIVLSSSIIKPTGQLLEDATSISLPKYLSFTHFMSGDDNLIGFQRSTFLSPTTTFQRISEKPFELDFDKPTLSKTNSISIPNSAQNINQFRFGSDDHFSSFDDLPGYSGFSLNELSEENVMETTIQKPYSPVEMTNTVVYPHTINSITPQESQTKINLLDVELLNQKINNFSETANILFGDFNNFVSDCKKLIVHSNNCQNAYRYVVSTLMKILDKKEMELNDTILEMENRCNNVTTMYDKLKNDTDDIISAKDSEIEKLKEELARANVKIHLIECQAFENEDKLNGMTKKLDEMKREMSSMREEHNIYRSFYESKVQSNLETSIVLNNKENGNYSESEISVSLERSDINDSKTNVNSVGVQTRLHGGDIKAMISLQDIHEGCSVLIMWNPTYDAYLLSCSTNVLYFVKETSVERLGLSSQDAKKRRHSMIATVSSLEKCQIRRANNRYKLPVGTQFYRVDVEVLRWDTIKKGEKP</sequence>
<feature type="coiled-coil region" evidence="5">
    <location>
        <begin position="727"/>
        <end position="821"/>
    </location>
</feature>
<dbReference type="STRING" id="75913.A0A0K0G4T2"/>
<reference evidence="8" key="1">
    <citation type="submission" date="2014-07" db="EMBL/GenBank/DDBJ databases">
        <authorList>
            <person name="Martin A.A"/>
            <person name="De Silva N."/>
        </authorList>
    </citation>
    <scope>NUCLEOTIDE SEQUENCE</scope>
</reference>
<evidence type="ECO:0000256" key="4">
    <source>
        <dbReference type="ARBA" id="ARBA00023054"/>
    </source>
</evidence>
<reference evidence="9" key="2">
    <citation type="submission" date="2015-08" db="UniProtKB">
        <authorList>
            <consortium name="WormBaseParasite"/>
        </authorList>
    </citation>
    <scope>IDENTIFICATION</scope>
</reference>
<dbReference type="GO" id="GO:0019901">
    <property type="term" value="F:protein kinase binding"/>
    <property type="evidence" value="ECO:0007669"/>
    <property type="project" value="TreeGrafter"/>
</dbReference>
<dbReference type="PANTHER" id="PTHR13222:SF1">
    <property type="entry name" value="RB1-INDUCIBLE COILED-COIL PROTEIN 1"/>
    <property type="match status" value="1"/>
</dbReference>
<keyword evidence="2" id="KW-0653">Protein transport</keyword>
<evidence type="ECO:0000256" key="1">
    <source>
        <dbReference type="ARBA" id="ARBA00022448"/>
    </source>
</evidence>
<dbReference type="GO" id="GO:0034045">
    <property type="term" value="C:phagophore assembly site membrane"/>
    <property type="evidence" value="ECO:0007669"/>
    <property type="project" value="TreeGrafter"/>
</dbReference>
<feature type="coiled-coil region" evidence="5">
    <location>
        <begin position="273"/>
        <end position="300"/>
    </location>
</feature>
<dbReference type="GO" id="GO:0034517">
    <property type="term" value="P:ribophagy"/>
    <property type="evidence" value="ECO:0007669"/>
    <property type="project" value="TreeGrafter"/>
</dbReference>
<evidence type="ECO:0000313" key="8">
    <source>
        <dbReference type="Proteomes" id="UP000035680"/>
    </source>
</evidence>
<dbReference type="GO" id="GO:1990316">
    <property type="term" value="C:Atg1/ULK1 kinase complex"/>
    <property type="evidence" value="ECO:0007669"/>
    <property type="project" value="TreeGrafter"/>
</dbReference>
<keyword evidence="8" id="KW-1185">Reference proteome</keyword>
<dbReference type="Proteomes" id="UP000035680">
    <property type="component" value="Unassembled WGS sequence"/>
</dbReference>
<proteinExistence type="predicted"/>
<dbReference type="GO" id="GO:0000422">
    <property type="term" value="P:autophagy of mitochondrion"/>
    <property type="evidence" value="ECO:0007669"/>
    <property type="project" value="TreeGrafter"/>
</dbReference>
<dbReference type="WBParaSite" id="SVE_1974300.1">
    <property type="protein sequence ID" value="SVE_1974300.1"/>
    <property type="gene ID" value="SVE_1974300"/>
</dbReference>
<dbReference type="GO" id="GO:0060090">
    <property type="term" value="F:molecular adaptor activity"/>
    <property type="evidence" value="ECO:0007669"/>
    <property type="project" value="TreeGrafter"/>
</dbReference>
<accession>A0A0K0G4T2</accession>
<dbReference type="GO" id="GO:0015031">
    <property type="term" value="P:protein transport"/>
    <property type="evidence" value="ECO:0007669"/>
    <property type="project" value="UniProtKB-KW"/>
</dbReference>
<dbReference type="GO" id="GO:0061723">
    <property type="term" value="P:glycophagy"/>
    <property type="evidence" value="ECO:0007669"/>
    <property type="project" value="TreeGrafter"/>
</dbReference>
<dbReference type="InterPro" id="IPR019460">
    <property type="entry name" value="Atg11_C"/>
</dbReference>
<evidence type="ECO:0000256" key="5">
    <source>
        <dbReference type="SAM" id="Coils"/>
    </source>
</evidence>
<feature type="domain" description="Autophagy protein ATG17-like" evidence="6">
    <location>
        <begin position="143"/>
        <end position="443"/>
    </location>
</feature>
<dbReference type="GO" id="GO:0000045">
    <property type="term" value="P:autophagosome assembly"/>
    <property type="evidence" value="ECO:0007669"/>
    <property type="project" value="InterPro"/>
</dbReference>
<evidence type="ECO:0000259" key="7">
    <source>
        <dbReference type="Pfam" id="PF10377"/>
    </source>
</evidence>
<protein>
    <submittedName>
        <fullName evidence="9">RB1-inducible coiled-coil protein 1 (inferred by orthology to a human protein)</fullName>
    </submittedName>
</protein>
<keyword evidence="1" id="KW-0813">Transport</keyword>
<evidence type="ECO:0000256" key="2">
    <source>
        <dbReference type="ARBA" id="ARBA00022927"/>
    </source>
</evidence>
<evidence type="ECO:0000313" key="9">
    <source>
        <dbReference type="WBParaSite" id="SVE_1974300.1"/>
    </source>
</evidence>